<name>A0A146TFP5_FUNHE</name>
<accession>A0A146TFP5</accession>
<organism evidence="2">
    <name type="scientific">Fundulus heteroclitus</name>
    <name type="common">Killifish</name>
    <name type="synonym">Mummichog</name>
    <dbReference type="NCBI Taxonomy" id="8078"/>
    <lineage>
        <taxon>Eukaryota</taxon>
        <taxon>Metazoa</taxon>
        <taxon>Chordata</taxon>
        <taxon>Craniata</taxon>
        <taxon>Vertebrata</taxon>
        <taxon>Euteleostomi</taxon>
        <taxon>Actinopterygii</taxon>
        <taxon>Neopterygii</taxon>
        <taxon>Teleostei</taxon>
        <taxon>Neoteleostei</taxon>
        <taxon>Acanthomorphata</taxon>
        <taxon>Ovalentaria</taxon>
        <taxon>Atherinomorphae</taxon>
        <taxon>Cyprinodontiformes</taxon>
        <taxon>Fundulidae</taxon>
        <taxon>Fundulus</taxon>
    </lineage>
</organism>
<proteinExistence type="predicted"/>
<reference evidence="2" key="1">
    <citation type="submission" date="2015-01" db="EMBL/GenBank/DDBJ databases">
        <title>EvidentialGene: Evidence-directed Construction of Complete mRNA Transcriptomes without Genomes.</title>
        <authorList>
            <person name="Gilbert D.G."/>
        </authorList>
    </citation>
    <scope>NUCLEOTIDE SEQUENCE</scope>
</reference>
<dbReference type="AlphaFoldDB" id="A0A146TFP5"/>
<protein>
    <submittedName>
        <fullName evidence="2">Uncharacterized protein</fullName>
    </submittedName>
</protein>
<evidence type="ECO:0000256" key="1">
    <source>
        <dbReference type="SAM" id="MobiDB-lite"/>
    </source>
</evidence>
<dbReference type="EMBL" id="GCES01112823">
    <property type="protein sequence ID" value="JAQ73499.1"/>
    <property type="molecule type" value="Transcribed_RNA"/>
</dbReference>
<dbReference type="EMBL" id="GCES01094835">
    <property type="protein sequence ID" value="JAQ91487.1"/>
    <property type="molecule type" value="Transcribed_RNA"/>
</dbReference>
<evidence type="ECO:0000313" key="2">
    <source>
        <dbReference type="EMBL" id="JAQ91487.1"/>
    </source>
</evidence>
<feature type="region of interest" description="Disordered" evidence="1">
    <location>
        <begin position="1"/>
        <end position="22"/>
    </location>
</feature>
<sequence length="140" mass="15671">MSFPPLTESARRSLLPHKKPSPTHACKPTLPAFEMLISLWSLCLRTERCLGCLQGLLGATWLSARPHNGVNETYTLCTRPQLLVKTQKLCCVSTGLRGEGFKKKSHDLLSRRQEKMCMAEHHSGAFPIGHHLKRQVKPAC</sequence>